<proteinExistence type="inferred from homology"/>
<name>A0A2T9YHJ2_9FUNG</name>
<dbReference type="AlphaFoldDB" id="A0A2T9YHJ2"/>
<evidence type="ECO:0000256" key="7">
    <source>
        <dbReference type="ARBA" id="ARBA00023015"/>
    </source>
</evidence>
<keyword evidence="3 11" id="KW-0479">Metal-binding</keyword>
<feature type="zinc finger region" description="C4-type" evidence="12">
    <location>
        <begin position="295"/>
        <end position="312"/>
    </location>
</feature>
<dbReference type="InterPro" id="IPR002035">
    <property type="entry name" value="VWF_A"/>
</dbReference>
<dbReference type="GO" id="GO:0008270">
    <property type="term" value="F:zinc ion binding"/>
    <property type="evidence" value="ECO:0007669"/>
    <property type="project" value="UniProtKB-UniRule"/>
</dbReference>
<keyword evidence="5" id="KW-0863">Zinc-finger</keyword>
<evidence type="ECO:0000256" key="5">
    <source>
        <dbReference type="ARBA" id="ARBA00022771"/>
    </source>
</evidence>
<dbReference type="InterPro" id="IPR012170">
    <property type="entry name" value="TFIIH_SSL1/p44"/>
</dbReference>
<protein>
    <recommendedName>
        <fullName evidence="11">General transcription and DNA repair factor IIH</fullName>
    </recommendedName>
</protein>
<dbReference type="STRING" id="133385.A0A2T9YHJ2"/>
<evidence type="ECO:0000256" key="1">
    <source>
        <dbReference type="ARBA" id="ARBA00004123"/>
    </source>
</evidence>
<dbReference type="PROSITE" id="PS00028">
    <property type="entry name" value="ZINC_FINGER_C2H2_1"/>
    <property type="match status" value="1"/>
</dbReference>
<dbReference type="SMART" id="SM01047">
    <property type="entry name" value="C1_4"/>
    <property type="match status" value="1"/>
</dbReference>
<dbReference type="SUPFAM" id="SSF53300">
    <property type="entry name" value="vWA-like"/>
    <property type="match status" value="1"/>
</dbReference>
<evidence type="ECO:0000259" key="13">
    <source>
        <dbReference type="PROSITE" id="PS50234"/>
    </source>
</evidence>
<dbReference type="InterPro" id="IPR013087">
    <property type="entry name" value="Znf_C2H2_type"/>
</dbReference>
<dbReference type="FunFam" id="3.40.50.410:FF:000015">
    <property type="entry name" value="General transcription factor IIH subunit 2"/>
    <property type="match status" value="1"/>
</dbReference>
<evidence type="ECO:0000256" key="12">
    <source>
        <dbReference type="PIRSR" id="PIRSR015919-1"/>
    </source>
</evidence>
<dbReference type="Gene3D" id="3.30.40.10">
    <property type="entry name" value="Zinc/RING finger domain, C3HC4 (zinc finger)"/>
    <property type="match status" value="1"/>
</dbReference>
<dbReference type="GO" id="GO:0005675">
    <property type="term" value="C:transcription factor TFIIH holo complex"/>
    <property type="evidence" value="ECO:0007669"/>
    <property type="project" value="UniProtKB-UniRule"/>
</dbReference>
<evidence type="ECO:0000256" key="10">
    <source>
        <dbReference type="ARBA" id="ARBA00023242"/>
    </source>
</evidence>
<comment type="function">
    <text evidence="11">Component of the general transcription and DNA repair factor IIH (TFIIH) core complex, which is involved in general and transcription-coupled nucleotide excision repair (NER) of damaged DNA and, when complexed to TFIIK, in RNA transcription by RNA polymerase II.</text>
</comment>
<dbReference type="InterPro" id="IPR046349">
    <property type="entry name" value="C1-like_sf"/>
</dbReference>
<gene>
    <name evidence="14" type="ORF">BB561_004204</name>
</gene>
<dbReference type="GO" id="GO:0006351">
    <property type="term" value="P:DNA-templated transcription"/>
    <property type="evidence" value="ECO:0007669"/>
    <property type="project" value="InterPro"/>
</dbReference>
<dbReference type="InterPro" id="IPR004595">
    <property type="entry name" value="TFIIH_C1-like_dom"/>
</dbReference>
<keyword evidence="10 11" id="KW-0539">Nucleus</keyword>
<dbReference type="InterPro" id="IPR036465">
    <property type="entry name" value="vWFA_dom_sf"/>
</dbReference>
<evidence type="ECO:0000313" key="14">
    <source>
        <dbReference type="EMBL" id="PVU91793.1"/>
    </source>
</evidence>
<comment type="similarity">
    <text evidence="2 11">Belongs to the GTF2H2 family.</text>
</comment>
<dbReference type="NCBIfam" id="TIGR00622">
    <property type="entry name" value="ssl1"/>
    <property type="match status" value="1"/>
</dbReference>
<comment type="subcellular location">
    <subcellularLocation>
        <location evidence="1 11">Nucleus</location>
    </subcellularLocation>
</comment>
<dbReference type="PANTHER" id="PTHR12695">
    <property type="entry name" value="GENERAL TRANSCRIPTION FACTOR IIH SUBUNIT 2"/>
    <property type="match status" value="1"/>
</dbReference>
<dbReference type="EMBL" id="MBFR01000185">
    <property type="protein sequence ID" value="PVU91793.1"/>
    <property type="molecule type" value="Genomic_DNA"/>
</dbReference>
<reference evidence="14 15" key="1">
    <citation type="journal article" date="2018" name="MBio">
        <title>Comparative Genomics Reveals the Core Gene Toolbox for the Fungus-Insect Symbiosis.</title>
        <authorList>
            <person name="Wang Y."/>
            <person name="Stata M."/>
            <person name="Wang W."/>
            <person name="Stajich J.E."/>
            <person name="White M.M."/>
            <person name="Moncalvo J.M."/>
        </authorList>
    </citation>
    <scope>NUCLEOTIDE SEQUENCE [LARGE SCALE GENOMIC DNA]</scope>
    <source>
        <strain evidence="14 15">SWE-8-4</strain>
    </source>
</reference>
<dbReference type="GO" id="GO:0006289">
    <property type="term" value="P:nucleotide-excision repair"/>
    <property type="evidence" value="ECO:0007669"/>
    <property type="project" value="UniProtKB-UniRule"/>
</dbReference>
<dbReference type="SMART" id="SM00327">
    <property type="entry name" value="VWA"/>
    <property type="match status" value="1"/>
</dbReference>
<dbReference type="InterPro" id="IPR013083">
    <property type="entry name" value="Znf_RING/FYVE/PHD"/>
</dbReference>
<evidence type="ECO:0000313" key="15">
    <source>
        <dbReference type="Proteomes" id="UP000245383"/>
    </source>
</evidence>
<dbReference type="OrthoDB" id="284275at2759"/>
<keyword evidence="8 11" id="KW-0804">Transcription</keyword>
<feature type="domain" description="VWFA" evidence="13">
    <location>
        <begin position="75"/>
        <end position="214"/>
    </location>
</feature>
<keyword evidence="4" id="KW-0227">DNA damage</keyword>
<keyword evidence="9" id="KW-0234">DNA repair</keyword>
<evidence type="ECO:0000256" key="4">
    <source>
        <dbReference type="ARBA" id="ARBA00022763"/>
    </source>
</evidence>
<keyword evidence="15" id="KW-1185">Reference proteome</keyword>
<dbReference type="GO" id="GO:0000439">
    <property type="term" value="C:transcription factor TFIIH core complex"/>
    <property type="evidence" value="ECO:0007669"/>
    <property type="project" value="UniProtKB-UniRule"/>
</dbReference>
<comment type="caution">
    <text evidence="14">The sequence shown here is derived from an EMBL/GenBank/DDBJ whole genome shotgun (WGS) entry which is preliminary data.</text>
</comment>
<keyword evidence="6 11" id="KW-0862">Zinc</keyword>
<dbReference type="Pfam" id="PF04056">
    <property type="entry name" value="Ssl1"/>
    <property type="match status" value="1"/>
</dbReference>
<organism evidence="14 15">
    <name type="scientific">Smittium simulii</name>
    <dbReference type="NCBI Taxonomy" id="133385"/>
    <lineage>
        <taxon>Eukaryota</taxon>
        <taxon>Fungi</taxon>
        <taxon>Fungi incertae sedis</taxon>
        <taxon>Zoopagomycota</taxon>
        <taxon>Kickxellomycotina</taxon>
        <taxon>Harpellomycetes</taxon>
        <taxon>Harpellales</taxon>
        <taxon>Legeriomycetaceae</taxon>
        <taxon>Smittium</taxon>
    </lineage>
</organism>
<dbReference type="Gene3D" id="3.40.50.410">
    <property type="entry name" value="von Willebrand factor, type A domain"/>
    <property type="match status" value="1"/>
</dbReference>
<evidence type="ECO:0000256" key="9">
    <source>
        <dbReference type="ARBA" id="ARBA00023204"/>
    </source>
</evidence>
<evidence type="ECO:0000256" key="2">
    <source>
        <dbReference type="ARBA" id="ARBA00006092"/>
    </source>
</evidence>
<dbReference type="PROSITE" id="PS50234">
    <property type="entry name" value="VWFA"/>
    <property type="match status" value="1"/>
</dbReference>
<dbReference type="Pfam" id="PF07975">
    <property type="entry name" value="C1_4"/>
    <property type="match status" value="1"/>
</dbReference>
<keyword evidence="7 11" id="KW-0805">Transcription regulation</keyword>
<evidence type="ECO:0000256" key="8">
    <source>
        <dbReference type="ARBA" id="ARBA00023163"/>
    </source>
</evidence>
<dbReference type="PIRSF" id="PIRSF015919">
    <property type="entry name" value="TFIIH_SSL1"/>
    <property type="match status" value="1"/>
</dbReference>
<dbReference type="PANTHER" id="PTHR12695:SF2">
    <property type="entry name" value="GENERAL TRANSCRIPTION FACTOR IIH SUBUNIT 2-RELATED"/>
    <property type="match status" value="1"/>
</dbReference>
<accession>A0A2T9YHJ2</accession>
<evidence type="ECO:0000256" key="11">
    <source>
        <dbReference type="PIRNR" id="PIRNR015919"/>
    </source>
</evidence>
<evidence type="ECO:0000256" key="6">
    <source>
        <dbReference type="ARBA" id="ARBA00022833"/>
    </source>
</evidence>
<dbReference type="InterPro" id="IPR007198">
    <property type="entry name" value="Ssl1-like"/>
</dbReference>
<dbReference type="Proteomes" id="UP000245383">
    <property type="component" value="Unassembled WGS sequence"/>
</dbReference>
<evidence type="ECO:0000256" key="3">
    <source>
        <dbReference type="ARBA" id="ARBA00022723"/>
    </source>
</evidence>
<dbReference type="SUPFAM" id="SSF57889">
    <property type="entry name" value="Cysteine-rich domain"/>
    <property type="match status" value="1"/>
</dbReference>
<sequence>MSSKPNDAVIDLDEQLLKEQEVGYTWEEEYKRSWDTLQEDENGSLQNAVATLNKKLKLKRKIKDKQASQRGLLRYCYIVFDCSTNTSERDLRPSRLELTLQVIEAFVLEFFEQNPLSQLGIIVVRDGLAKKLTELSSNPTDHIKALRDKQCRDPSGSMSLQNALLIAMNILRQVPNYGSREIFGILGSLTSNDPGDINQTISEIKNEKIRISIVQMAAEVQLFKKACTLTGGVFSVAMNEIHFRELVLNFIIPPPILLEMYNTHLVEMGFSIRVYDQIPTFCSCHHKLTLSGYLCPRCKSKVCSLPVICGVCQLSLIVSPHLSRSYHHLFPTISYKEISTPEVSINCDGCLDSLVNLKHNLSSGGSNFDSDTTRKHEDVFQCPNCKKNYCLSCDIFIHETLHNCPGCVNMSNSLQN</sequence>
<dbReference type="GO" id="GO:0006357">
    <property type="term" value="P:regulation of transcription by RNA polymerase II"/>
    <property type="evidence" value="ECO:0007669"/>
    <property type="project" value="UniProtKB-UniRule"/>
</dbReference>